<keyword evidence="3" id="KW-1185">Reference proteome</keyword>
<dbReference type="EMBL" id="ML986485">
    <property type="protein sequence ID" value="KAF2279841.1"/>
    <property type="molecule type" value="Genomic_DNA"/>
</dbReference>
<dbReference type="InterPro" id="IPR022698">
    <property type="entry name" value="OrsD"/>
</dbReference>
<dbReference type="OrthoDB" id="3943268at2759"/>
<feature type="compositionally biased region" description="Acidic residues" evidence="1">
    <location>
        <begin position="412"/>
        <end position="427"/>
    </location>
</feature>
<evidence type="ECO:0000313" key="2">
    <source>
        <dbReference type="EMBL" id="KAF2279841.1"/>
    </source>
</evidence>
<sequence length="744" mass="85582">MQGSDSRNPNHPIHLSTSPAEGKLPIRKSILRLLCTCLEHRIAVRMLLVMALGLGLFQRAMEFCWDAWPPLGSATSTSTSTSTSTPTSASSYPTTATCISERAPLSLDMIEECFYYLAPYGILICKEHATAIENIDRHLLKQHGIGWRERREVVEYCHLHFPTVAPWDVKLLPSLEPSIKELGDPLPGFQCRAGDYCSFITISTAKLRMHVKGEHGQAWKGDTARLYHKVNVQTFFRAGGLQRYFIVRSGESSTLSAPREAADIVQERLAEWEVTKRRQEEKDQVLEVQVAKTDKTGWFKRTGWLEHLAEWNLAHLAHQIRLPDREEVRLQRAAELVELLIERSVQGLSTLGWETRRWLRSARQEEVDVWPMARLQNPESQARYAGYMVKFVCYLLRIIADREVRVAMQDSSNEEDISNSDSSESESMENSHDRGSSSSRSSSRKEKDWMKDACELFCWTPRQRVLAVVLWEMLDMDNHAERHEAQLEALLDVLTSFIFASTGDNPFSSGLVHFLAVLGIDAEMTRLRTAKNYSYMLAGVVYCIRVLSAERLLPAACRKEQMDEDRERFLQYRKRYLADGSYSPMSEVLSLLAYGKHIALEAGNSGNAYWSKDKKIFYLNGRPIYIICFRKMAQDIVAEAEQMLWEELMWVAGVEDRFTVQLEQLIDDVTFTQRGMSFMQQQDNGLKDKLEWMLTRVEHTEQGRRLQTREGRWNRRQVKRYLHCVDRFLDAAACLCAHDIRAAR</sequence>
<feature type="region of interest" description="Disordered" evidence="1">
    <location>
        <begin position="410"/>
        <end position="444"/>
    </location>
</feature>
<proteinExistence type="predicted"/>
<gene>
    <name evidence="2" type="ORF">EI97DRAFT_429630</name>
</gene>
<reference evidence="2" key="1">
    <citation type="journal article" date="2020" name="Stud. Mycol.">
        <title>101 Dothideomycetes genomes: a test case for predicting lifestyles and emergence of pathogens.</title>
        <authorList>
            <person name="Haridas S."/>
            <person name="Albert R."/>
            <person name="Binder M."/>
            <person name="Bloem J."/>
            <person name="Labutti K."/>
            <person name="Salamov A."/>
            <person name="Andreopoulos B."/>
            <person name="Baker S."/>
            <person name="Barry K."/>
            <person name="Bills G."/>
            <person name="Bluhm B."/>
            <person name="Cannon C."/>
            <person name="Castanera R."/>
            <person name="Culley D."/>
            <person name="Daum C."/>
            <person name="Ezra D."/>
            <person name="Gonzalez J."/>
            <person name="Henrissat B."/>
            <person name="Kuo A."/>
            <person name="Liang C."/>
            <person name="Lipzen A."/>
            <person name="Lutzoni F."/>
            <person name="Magnuson J."/>
            <person name="Mondo S."/>
            <person name="Nolan M."/>
            <person name="Ohm R."/>
            <person name="Pangilinan J."/>
            <person name="Park H.-J."/>
            <person name="Ramirez L."/>
            <person name="Alfaro M."/>
            <person name="Sun H."/>
            <person name="Tritt A."/>
            <person name="Yoshinaga Y."/>
            <person name="Zwiers L.-H."/>
            <person name="Turgeon B."/>
            <person name="Goodwin S."/>
            <person name="Spatafora J."/>
            <person name="Crous P."/>
            <person name="Grigoriev I."/>
        </authorList>
    </citation>
    <scope>NUCLEOTIDE SEQUENCE</scope>
    <source>
        <strain evidence="2">CBS 379.55</strain>
    </source>
</reference>
<dbReference type="AlphaFoldDB" id="A0A6A6JTA3"/>
<evidence type="ECO:0000256" key="1">
    <source>
        <dbReference type="SAM" id="MobiDB-lite"/>
    </source>
</evidence>
<accession>A0A6A6JTA3</accession>
<protein>
    <submittedName>
        <fullName evidence="2">Uncharacterized protein</fullName>
    </submittedName>
</protein>
<dbReference type="Pfam" id="PF12013">
    <property type="entry name" value="OrsD"/>
    <property type="match status" value="1"/>
</dbReference>
<dbReference type="Proteomes" id="UP000800097">
    <property type="component" value="Unassembled WGS sequence"/>
</dbReference>
<dbReference type="RefSeq" id="XP_033657380.1">
    <property type="nucleotide sequence ID" value="XM_033797486.1"/>
</dbReference>
<dbReference type="GeneID" id="54550661"/>
<name>A0A6A6JTA3_WESOR</name>
<organism evidence="2 3">
    <name type="scientific">Westerdykella ornata</name>
    <dbReference type="NCBI Taxonomy" id="318751"/>
    <lineage>
        <taxon>Eukaryota</taxon>
        <taxon>Fungi</taxon>
        <taxon>Dikarya</taxon>
        <taxon>Ascomycota</taxon>
        <taxon>Pezizomycotina</taxon>
        <taxon>Dothideomycetes</taxon>
        <taxon>Pleosporomycetidae</taxon>
        <taxon>Pleosporales</taxon>
        <taxon>Sporormiaceae</taxon>
        <taxon>Westerdykella</taxon>
    </lineage>
</organism>
<feature type="compositionally biased region" description="Polar residues" evidence="1">
    <location>
        <begin position="1"/>
        <end position="19"/>
    </location>
</feature>
<feature type="region of interest" description="Disordered" evidence="1">
    <location>
        <begin position="1"/>
        <end position="20"/>
    </location>
</feature>
<evidence type="ECO:0000313" key="3">
    <source>
        <dbReference type="Proteomes" id="UP000800097"/>
    </source>
</evidence>